<comment type="caution">
    <text evidence="3">The sequence shown here is derived from an EMBL/GenBank/DDBJ whole genome shotgun (WGS) entry which is preliminary data.</text>
</comment>
<feature type="region of interest" description="Disordered" evidence="2">
    <location>
        <begin position="63"/>
        <end position="101"/>
    </location>
</feature>
<accession>A0ABR1ASQ2</accession>
<reference evidence="3 4" key="1">
    <citation type="submission" date="2023-09" db="EMBL/GenBank/DDBJ databases">
        <title>Genomes of two closely related lineages of the louse Polyplax serrata with different host specificities.</title>
        <authorList>
            <person name="Martinu J."/>
            <person name="Tarabai H."/>
            <person name="Stefka J."/>
            <person name="Hypsa V."/>
        </authorList>
    </citation>
    <scope>NUCLEOTIDE SEQUENCE [LARGE SCALE GENOMIC DNA]</scope>
    <source>
        <strain evidence="3">98ZLc_SE</strain>
    </source>
</reference>
<dbReference type="Proteomes" id="UP001359485">
    <property type="component" value="Unassembled WGS sequence"/>
</dbReference>
<name>A0ABR1ASQ2_POLSC</name>
<feature type="coiled-coil region" evidence="1">
    <location>
        <begin position="32"/>
        <end position="63"/>
    </location>
</feature>
<keyword evidence="1" id="KW-0175">Coiled coil</keyword>
<evidence type="ECO:0000313" key="4">
    <source>
        <dbReference type="Proteomes" id="UP001359485"/>
    </source>
</evidence>
<evidence type="ECO:0000256" key="1">
    <source>
        <dbReference type="SAM" id="Coils"/>
    </source>
</evidence>
<evidence type="ECO:0000313" key="3">
    <source>
        <dbReference type="EMBL" id="KAK6626883.1"/>
    </source>
</evidence>
<proteinExistence type="predicted"/>
<organism evidence="3 4">
    <name type="scientific">Polyplax serrata</name>
    <name type="common">Common mouse louse</name>
    <dbReference type="NCBI Taxonomy" id="468196"/>
    <lineage>
        <taxon>Eukaryota</taxon>
        <taxon>Metazoa</taxon>
        <taxon>Ecdysozoa</taxon>
        <taxon>Arthropoda</taxon>
        <taxon>Hexapoda</taxon>
        <taxon>Insecta</taxon>
        <taxon>Pterygota</taxon>
        <taxon>Neoptera</taxon>
        <taxon>Paraneoptera</taxon>
        <taxon>Psocodea</taxon>
        <taxon>Troctomorpha</taxon>
        <taxon>Phthiraptera</taxon>
        <taxon>Anoplura</taxon>
        <taxon>Polyplacidae</taxon>
        <taxon>Polyplax</taxon>
    </lineage>
</organism>
<dbReference type="EMBL" id="JAWJWF010000045">
    <property type="protein sequence ID" value="KAK6626883.1"/>
    <property type="molecule type" value="Genomic_DNA"/>
</dbReference>
<keyword evidence="4" id="KW-1185">Reference proteome</keyword>
<protein>
    <submittedName>
        <fullName evidence="3">Uncharacterized protein</fullName>
    </submittedName>
</protein>
<sequence>MDIMVAHSNAVCENQSSTLNNNNNNNNSYINNKELSSRELELLAKLEEANRVIEADAKSLSNLTSLSHSRKNSDTSHISNSSGRLWKPSGDMSGPDPPRNR</sequence>
<gene>
    <name evidence="3" type="ORF">RUM44_009360</name>
</gene>
<evidence type="ECO:0000256" key="2">
    <source>
        <dbReference type="SAM" id="MobiDB-lite"/>
    </source>
</evidence>